<feature type="signal peptide" evidence="8">
    <location>
        <begin position="1"/>
        <end position="22"/>
    </location>
</feature>
<organism evidence="10 11">
    <name type="scientific">Rhodonellum ikkaensis</name>
    <dbReference type="NCBI Taxonomy" id="336829"/>
    <lineage>
        <taxon>Bacteria</taxon>
        <taxon>Pseudomonadati</taxon>
        <taxon>Bacteroidota</taxon>
        <taxon>Cytophagia</taxon>
        <taxon>Cytophagales</taxon>
        <taxon>Cytophagaceae</taxon>
        <taxon>Rhodonellum</taxon>
    </lineage>
</organism>
<protein>
    <submittedName>
        <fullName evidence="10">TonB-linked outer membrane protein, SusC/RagA family</fullName>
    </submittedName>
</protein>
<reference evidence="10 11" key="1">
    <citation type="submission" date="2016-10" db="EMBL/GenBank/DDBJ databases">
        <authorList>
            <person name="Varghese N."/>
            <person name="Submissions S."/>
        </authorList>
    </citation>
    <scope>NUCLEOTIDE SEQUENCE [LARGE SCALE GENOMIC DNA]</scope>
    <source>
        <strain evidence="10 11">DSM 17997</strain>
    </source>
</reference>
<dbReference type="Gene3D" id="2.170.130.10">
    <property type="entry name" value="TonB-dependent receptor, plug domain"/>
    <property type="match status" value="1"/>
</dbReference>
<evidence type="ECO:0000313" key="10">
    <source>
        <dbReference type="EMBL" id="SDY69491.1"/>
    </source>
</evidence>
<dbReference type="InterPro" id="IPR037066">
    <property type="entry name" value="Plug_dom_sf"/>
</dbReference>
<dbReference type="NCBIfam" id="TIGR04056">
    <property type="entry name" value="OMP_RagA_SusC"/>
    <property type="match status" value="1"/>
</dbReference>
<dbReference type="EMBL" id="FNQC01000002">
    <property type="protein sequence ID" value="SDY69491.1"/>
    <property type="molecule type" value="Genomic_DNA"/>
</dbReference>
<dbReference type="InterPro" id="IPR023996">
    <property type="entry name" value="TonB-dep_OMP_SusC/RagA"/>
</dbReference>
<keyword evidence="2 7" id="KW-0813">Transport</keyword>
<feature type="chain" id="PRO_5047314956" evidence="8">
    <location>
        <begin position="23"/>
        <end position="1058"/>
    </location>
</feature>
<dbReference type="InterPro" id="IPR008969">
    <property type="entry name" value="CarboxyPept-like_regulatory"/>
</dbReference>
<dbReference type="Pfam" id="PF07715">
    <property type="entry name" value="Plug"/>
    <property type="match status" value="1"/>
</dbReference>
<keyword evidence="8" id="KW-0732">Signal</keyword>
<keyword evidence="5 7" id="KW-0472">Membrane</keyword>
<evidence type="ECO:0000256" key="8">
    <source>
        <dbReference type="SAM" id="SignalP"/>
    </source>
</evidence>
<evidence type="ECO:0000256" key="6">
    <source>
        <dbReference type="ARBA" id="ARBA00023237"/>
    </source>
</evidence>
<dbReference type="Gene3D" id="2.60.40.1120">
    <property type="entry name" value="Carboxypeptidase-like, regulatory domain"/>
    <property type="match status" value="1"/>
</dbReference>
<proteinExistence type="inferred from homology"/>
<dbReference type="RefSeq" id="WP_019596677.1">
    <property type="nucleotide sequence ID" value="NZ_FNQC01000002.1"/>
</dbReference>
<sequence length="1058" mass="115629">MRKALLLVLALFTMALSYDVSAQQRAITGKVISNEDGLGLPGASILVKGTVMGTTTDLDGNYSINVPAGSNVLVFSFIGLKTLEESIGNRSVINVTLSPDASELSEIVVTALGIERDKSSLGYATQQVSGDNIRVARETNVNTALAGKIAGVQIVSGSGAKFGAPAIRIRGLRGISAQDPLYVLDGIIVNDAASINMDNIQDINVLKGANAAALYGSRARDGVVVLTSRKGGKGDQVNIDFNQTNTFERVYILPKFQNEYGGGYSQEFPIFNFDPTIHDPGLSGLNGLPMTEFYADESWGPKLDGRMVAQWDAFTPGTRGFGQARPWSPQPNNVRDVFRTGALNNTSINIGKSGENYALNTTLSKSSRTGVMENTNQDKLFLNMNFNAKLSKKLELIAGANYSEANTFGNLFEGYNSIGSNVNQWYQRQLNTDLLREYYQMPDGRFTSWNINSPTNTRPLYWDNPFTTLYANPNETNREVLSTKFALAYEIVEGLKVSVQGTRNTVSGGGTSQTATGTLEVARFATNSYRENEDNIQGLLSYDKRFGDFSVVANVGVNWRTNTIKRWGMNTSGGLSVDNLFNISASVDPYVATNFEGKSKVNSYFGQGSIGYKDFLYLDATIRQDYDSRLPNGNNNYVYPSVSASFVFTELVDLRFLSFGKLRSSFAKVGNEIGLYRTQQTYALGIPYAGNAVTSVPNALIDPNLRAATTNSIEVGAELGFLNNRINTEFSIYHMDNSNELLSITIPSQSGGSGFLTNSIKSYTKGWELSIGGSPIQKVRGLNWDVNFNISRNKVFIEELGYGLTSFPLANAFRGTSTVGGWNGQALARENDEWGRIVGRKFRTDDNGNVIVNSAGRPLLDENQDLGKILPDFTGGIFNRVSYKNFELAFTIDYQIGGSFMSISRMFGAYSGQTSETVGNNDKGNPMRDAVEDGGGLSFGGVFEDGSQNNIYLRADQYFKTMFGTSEQWMYDATFVKMRELRIGYNFPSVLMDRLSYVKSASIALVANNPFLLYSKVDGIDPSEIGGDSVQARNNGSWVESGNLPGTRSFGVDLRVKF</sequence>
<dbReference type="InterPro" id="IPR012910">
    <property type="entry name" value="Plug_dom"/>
</dbReference>
<keyword evidence="11" id="KW-1185">Reference proteome</keyword>
<evidence type="ECO:0000256" key="5">
    <source>
        <dbReference type="ARBA" id="ARBA00023136"/>
    </source>
</evidence>
<evidence type="ECO:0000256" key="4">
    <source>
        <dbReference type="ARBA" id="ARBA00022692"/>
    </source>
</evidence>
<evidence type="ECO:0000313" key="11">
    <source>
        <dbReference type="Proteomes" id="UP000199663"/>
    </source>
</evidence>
<evidence type="ECO:0000256" key="7">
    <source>
        <dbReference type="PROSITE-ProRule" id="PRU01360"/>
    </source>
</evidence>
<feature type="domain" description="TonB-dependent receptor plug" evidence="9">
    <location>
        <begin position="118"/>
        <end position="223"/>
    </location>
</feature>
<evidence type="ECO:0000256" key="3">
    <source>
        <dbReference type="ARBA" id="ARBA00022452"/>
    </source>
</evidence>
<gene>
    <name evidence="10" type="ORF">SAMN05444412_102269</name>
</gene>
<comment type="caution">
    <text evidence="10">The sequence shown here is derived from an EMBL/GenBank/DDBJ whole genome shotgun (WGS) entry which is preliminary data.</text>
</comment>
<name>A0A1H3LYH4_9BACT</name>
<dbReference type="Proteomes" id="UP000199663">
    <property type="component" value="Unassembled WGS sequence"/>
</dbReference>
<comment type="subcellular location">
    <subcellularLocation>
        <location evidence="1 7">Cell outer membrane</location>
        <topology evidence="1 7">Multi-pass membrane protein</topology>
    </subcellularLocation>
</comment>
<keyword evidence="4 7" id="KW-0812">Transmembrane</keyword>
<keyword evidence="6 7" id="KW-0998">Cell outer membrane</keyword>
<dbReference type="InterPro" id="IPR036942">
    <property type="entry name" value="Beta-barrel_TonB_sf"/>
</dbReference>
<evidence type="ECO:0000259" key="9">
    <source>
        <dbReference type="Pfam" id="PF07715"/>
    </source>
</evidence>
<evidence type="ECO:0000256" key="1">
    <source>
        <dbReference type="ARBA" id="ARBA00004571"/>
    </source>
</evidence>
<dbReference type="InterPro" id="IPR039426">
    <property type="entry name" value="TonB-dep_rcpt-like"/>
</dbReference>
<evidence type="ECO:0000256" key="2">
    <source>
        <dbReference type="ARBA" id="ARBA00022448"/>
    </source>
</evidence>
<dbReference type="Gene3D" id="2.40.170.20">
    <property type="entry name" value="TonB-dependent receptor, beta-barrel domain"/>
    <property type="match status" value="1"/>
</dbReference>
<comment type="similarity">
    <text evidence="7">Belongs to the TonB-dependent receptor family.</text>
</comment>
<dbReference type="PROSITE" id="PS52016">
    <property type="entry name" value="TONB_DEPENDENT_REC_3"/>
    <property type="match status" value="1"/>
</dbReference>
<dbReference type="SUPFAM" id="SSF56935">
    <property type="entry name" value="Porins"/>
    <property type="match status" value="1"/>
</dbReference>
<dbReference type="Pfam" id="PF13715">
    <property type="entry name" value="CarbopepD_reg_2"/>
    <property type="match status" value="1"/>
</dbReference>
<keyword evidence="3 7" id="KW-1134">Transmembrane beta strand</keyword>
<dbReference type="SUPFAM" id="SSF49464">
    <property type="entry name" value="Carboxypeptidase regulatory domain-like"/>
    <property type="match status" value="1"/>
</dbReference>
<accession>A0A1H3LYH4</accession>